<feature type="domain" description="4Fe-4S ferredoxin-type" evidence="13">
    <location>
        <begin position="125"/>
        <end position="156"/>
    </location>
</feature>
<name>A0A127FAV4_STEDE</name>
<dbReference type="NCBIfam" id="TIGR03478">
    <property type="entry name" value="DMSO_red_II_bet"/>
    <property type="match status" value="1"/>
</dbReference>
<keyword evidence="8" id="KW-0249">Electron transport</keyword>
<evidence type="ECO:0000256" key="9">
    <source>
        <dbReference type="ARBA" id="ARBA00023004"/>
    </source>
</evidence>
<proteinExistence type="predicted"/>
<dbReference type="Gene3D" id="3.30.70.20">
    <property type="match status" value="3"/>
</dbReference>
<evidence type="ECO:0000256" key="6">
    <source>
        <dbReference type="ARBA" id="ARBA00022723"/>
    </source>
</evidence>
<keyword evidence="10" id="KW-0411">Iron-sulfur</keyword>
<dbReference type="PANTHER" id="PTHR43518:SF1">
    <property type="entry name" value="RESPIRATORY NITRATE REDUCTASE 1 BETA CHAIN"/>
    <property type="match status" value="1"/>
</dbReference>
<dbReference type="InterPro" id="IPR017839">
    <property type="entry name" value="DMSO_Rdtase_II_Fe-S_su"/>
</dbReference>
<comment type="cofactor">
    <cofactor evidence="1">
        <name>[3Fe-4S] cluster</name>
        <dbReference type="ChEBI" id="CHEBI:21137"/>
    </cofactor>
</comment>
<accession>A0A127FAV4</accession>
<organism evidence="14 15">
    <name type="scientific">Steroidobacter denitrificans</name>
    <dbReference type="NCBI Taxonomy" id="465721"/>
    <lineage>
        <taxon>Bacteria</taxon>
        <taxon>Pseudomonadati</taxon>
        <taxon>Pseudomonadota</taxon>
        <taxon>Gammaproteobacteria</taxon>
        <taxon>Steroidobacterales</taxon>
        <taxon>Steroidobacteraceae</taxon>
        <taxon>Steroidobacter</taxon>
    </lineage>
</organism>
<keyword evidence="7" id="KW-0677">Repeat</keyword>
<feature type="domain" description="4Fe-4S ferredoxin-type" evidence="13">
    <location>
        <begin position="158"/>
        <end position="187"/>
    </location>
</feature>
<comment type="subcellular location">
    <subcellularLocation>
        <location evidence="3">Cell envelope</location>
    </subcellularLocation>
</comment>
<dbReference type="GO" id="GO:0009055">
    <property type="term" value="F:electron transfer activity"/>
    <property type="evidence" value="ECO:0007669"/>
    <property type="project" value="TreeGrafter"/>
</dbReference>
<evidence type="ECO:0000256" key="11">
    <source>
        <dbReference type="ARBA" id="ARBA00023291"/>
    </source>
</evidence>
<protein>
    <submittedName>
        <fullName evidence="14">Putative steroid C25 dehydrogenase (S25dB4)</fullName>
    </submittedName>
</protein>
<dbReference type="SUPFAM" id="SSF54862">
    <property type="entry name" value="4Fe-4S ferredoxins"/>
    <property type="match status" value="1"/>
</dbReference>
<evidence type="ECO:0000259" key="13">
    <source>
        <dbReference type="PROSITE" id="PS51379"/>
    </source>
</evidence>
<evidence type="ECO:0000256" key="1">
    <source>
        <dbReference type="ARBA" id="ARBA00001927"/>
    </source>
</evidence>
<evidence type="ECO:0000313" key="14">
    <source>
        <dbReference type="EMBL" id="AMN47554.1"/>
    </source>
</evidence>
<dbReference type="CDD" id="cd10555">
    <property type="entry name" value="EBDH_beta"/>
    <property type="match status" value="1"/>
</dbReference>
<keyword evidence="9" id="KW-0408">Iron</keyword>
<evidence type="ECO:0000313" key="15">
    <source>
        <dbReference type="Proteomes" id="UP000070250"/>
    </source>
</evidence>
<feature type="region of interest" description="Disordered" evidence="12">
    <location>
        <begin position="48"/>
        <end position="70"/>
    </location>
</feature>
<dbReference type="RefSeq" id="WP_210399018.1">
    <property type="nucleotide sequence ID" value="NZ_CP011971.1"/>
</dbReference>
<dbReference type="GO" id="GO:0042597">
    <property type="term" value="C:periplasmic space"/>
    <property type="evidence" value="ECO:0007669"/>
    <property type="project" value="InterPro"/>
</dbReference>
<comment type="cofactor">
    <cofactor evidence="2">
        <name>[4Fe-4S] cluster</name>
        <dbReference type="ChEBI" id="CHEBI:49883"/>
    </cofactor>
</comment>
<dbReference type="InterPro" id="IPR017896">
    <property type="entry name" value="4Fe4S_Fe-S-bd"/>
</dbReference>
<dbReference type="Proteomes" id="UP000070250">
    <property type="component" value="Chromosome"/>
</dbReference>
<dbReference type="KEGG" id="sdf:ACG33_10675"/>
<sequence length="377" mass="42684">MSQRQLAMVMDLNKCIGCQTCSIACKQLWTREDGMDYMWWNTVNTQPGKGTPKGWENSGGGFRNGQAQDGKLPVRRDFGDAWEFNHEDVFTGGHGTQEHLRPKGDTPQWGPNWDEDQGAGEYPNAYSFYLPRICNHCTHAACIAACPRGAIEKREQDGIVVVNEDRCRGYRFCMTACPYKKIYFNHVKKVVQKCIFCFPRIEKGVAPACARQCPGRLRFVGYRDDQDGPIWKLVEKWKAAVPLHPEFETGPNVFYVPPLNPARIDENGNIDFSKPRIPMDYLISLFGPAVVDALDVLHTEMKKVKQGGQSELIDILVAYEWKNNFGGFDRDPATVEQPFALGDCVDEGKHDPLAAGDPLTDHEKPVHFFDRLVRRKV</sequence>
<dbReference type="PROSITE" id="PS51379">
    <property type="entry name" value="4FE4S_FER_2"/>
    <property type="match status" value="3"/>
</dbReference>
<dbReference type="GO" id="GO:0030313">
    <property type="term" value="C:cell envelope"/>
    <property type="evidence" value="ECO:0007669"/>
    <property type="project" value="UniProtKB-SubCell"/>
</dbReference>
<keyword evidence="6" id="KW-0479">Metal-binding</keyword>
<evidence type="ECO:0000256" key="3">
    <source>
        <dbReference type="ARBA" id="ARBA00004196"/>
    </source>
</evidence>
<dbReference type="GO" id="GO:0051539">
    <property type="term" value="F:4 iron, 4 sulfur cluster binding"/>
    <property type="evidence" value="ECO:0007669"/>
    <property type="project" value="UniProtKB-KW"/>
</dbReference>
<dbReference type="GO" id="GO:0051538">
    <property type="term" value="F:3 iron, 4 sulfur cluster binding"/>
    <property type="evidence" value="ECO:0007669"/>
    <property type="project" value="UniProtKB-KW"/>
</dbReference>
<evidence type="ECO:0000256" key="12">
    <source>
        <dbReference type="SAM" id="MobiDB-lite"/>
    </source>
</evidence>
<keyword evidence="4" id="KW-0813">Transport</keyword>
<evidence type="ECO:0000256" key="8">
    <source>
        <dbReference type="ARBA" id="ARBA00022982"/>
    </source>
</evidence>
<evidence type="ECO:0000256" key="7">
    <source>
        <dbReference type="ARBA" id="ARBA00022737"/>
    </source>
</evidence>
<reference evidence="14 15" key="1">
    <citation type="submission" date="2015-06" db="EMBL/GenBank/DDBJ databases">
        <title>A Comprehensive Approach to Explore the Metabolic and Phylogenetic Diversity of Bacterial Steroid Degradation in the Environment: Testosterone as an Example.</title>
        <authorList>
            <person name="Yang F.-C."/>
            <person name="Chen Y.-L."/>
            <person name="Yu C.-P."/>
            <person name="Tang S.-L."/>
            <person name="Wang P.-H."/>
            <person name="Ismail W."/>
            <person name="Wang C.-H."/>
            <person name="Yang C.-Y."/>
            <person name="Chiang Y.-R."/>
        </authorList>
    </citation>
    <scope>NUCLEOTIDE SEQUENCE [LARGE SCALE GENOMIC DNA]</scope>
    <source>
        <strain evidence="14 15">DSM 18526</strain>
    </source>
</reference>
<feature type="domain" description="4Fe-4S ferredoxin-type" evidence="13">
    <location>
        <begin position="6"/>
        <end position="34"/>
    </location>
</feature>
<dbReference type="AlphaFoldDB" id="A0A127FAV4"/>
<dbReference type="Pfam" id="PF13247">
    <property type="entry name" value="Fer4_11"/>
    <property type="match status" value="1"/>
</dbReference>
<evidence type="ECO:0000256" key="5">
    <source>
        <dbReference type="ARBA" id="ARBA00022485"/>
    </source>
</evidence>
<dbReference type="PANTHER" id="PTHR43518">
    <property type="entry name" value="NITRATE REDUCTASE BETA SUBUNIT"/>
    <property type="match status" value="1"/>
</dbReference>
<dbReference type="GO" id="GO:0016020">
    <property type="term" value="C:membrane"/>
    <property type="evidence" value="ECO:0007669"/>
    <property type="project" value="TreeGrafter"/>
</dbReference>
<evidence type="ECO:0000256" key="10">
    <source>
        <dbReference type="ARBA" id="ARBA00023014"/>
    </source>
</evidence>
<dbReference type="GO" id="GO:0009061">
    <property type="term" value="P:anaerobic respiration"/>
    <property type="evidence" value="ECO:0007669"/>
    <property type="project" value="InterPro"/>
</dbReference>
<keyword evidence="11" id="KW-0003">3Fe-4S</keyword>
<dbReference type="EMBL" id="CP011971">
    <property type="protein sequence ID" value="AMN47554.1"/>
    <property type="molecule type" value="Genomic_DNA"/>
</dbReference>
<dbReference type="PATRIC" id="fig|465721.4.peg.2267"/>
<evidence type="ECO:0000256" key="2">
    <source>
        <dbReference type="ARBA" id="ARBA00001966"/>
    </source>
</evidence>
<dbReference type="GO" id="GO:0046872">
    <property type="term" value="F:metal ion binding"/>
    <property type="evidence" value="ECO:0007669"/>
    <property type="project" value="UniProtKB-KW"/>
</dbReference>
<keyword evidence="15" id="KW-1185">Reference proteome</keyword>
<gene>
    <name evidence="14" type="ORF">ACG33_10675</name>
</gene>
<keyword evidence="5" id="KW-0004">4Fe-4S</keyword>
<dbReference type="STRING" id="465721.ACG33_10675"/>
<evidence type="ECO:0000256" key="4">
    <source>
        <dbReference type="ARBA" id="ARBA00022448"/>
    </source>
</evidence>